<keyword evidence="9 13" id="KW-0479">Metal-binding</keyword>
<dbReference type="PANTHER" id="PTHR43340">
    <property type="entry name" value="HYPOXANTHINE-GUANINE PHOSPHORIBOSYLTRANSFERASE"/>
    <property type="match status" value="1"/>
</dbReference>
<keyword evidence="6 13" id="KW-0963">Cytoplasm</keyword>
<evidence type="ECO:0000256" key="9">
    <source>
        <dbReference type="ARBA" id="ARBA00022723"/>
    </source>
</evidence>
<dbReference type="EMBL" id="CAJFCJ010000006">
    <property type="protein sequence ID" value="CAD5116205.1"/>
    <property type="molecule type" value="Genomic_DNA"/>
</dbReference>
<comment type="similarity">
    <text evidence="4 13">Belongs to the purine/pyrimidine phosphoribosyltransferase family.</text>
</comment>
<comment type="catalytic activity">
    <reaction evidence="13">
        <text>IMP + diphosphate = hypoxanthine + 5-phospho-alpha-D-ribose 1-diphosphate</text>
        <dbReference type="Rhea" id="RHEA:17973"/>
        <dbReference type="ChEBI" id="CHEBI:17368"/>
        <dbReference type="ChEBI" id="CHEBI:33019"/>
        <dbReference type="ChEBI" id="CHEBI:58017"/>
        <dbReference type="ChEBI" id="CHEBI:58053"/>
        <dbReference type="EC" id="2.4.2.8"/>
    </reaction>
</comment>
<evidence type="ECO:0000313" key="16">
    <source>
        <dbReference type="Proteomes" id="UP000549394"/>
    </source>
</evidence>
<comment type="caution">
    <text evidence="15">The sequence shown here is derived from an EMBL/GenBank/DDBJ whole genome shotgun (WGS) entry which is preliminary data.</text>
</comment>
<accession>A0A7I8VIV8</accession>
<dbReference type="UniPathway" id="UPA00591">
    <property type="reaction ID" value="UER00648"/>
</dbReference>
<dbReference type="GO" id="GO:0046100">
    <property type="term" value="P:hypoxanthine metabolic process"/>
    <property type="evidence" value="ECO:0007669"/>
    <property type="project" value="TreeGrafter"/>
</dbReference>
<comment type="pathway">
    <text evidence="3 13">Purine metabolism; IMP biosynthesis via salvage pathway; IMP from hypoxanthine: step 1/1.</text>
</comment>
<dbReference type="SUPFAM" id="SSF53271">
    <property type="entry name" value="PRTase-like"/>
    <property type="match status" value="1"/>
</dbReference>
<evidence type="ECO:0000256" key="7">
    <source>
        <dbReference type="ARBA" id="ARBA00022676"/>
    </source>
</evidence>
<dbReference type="GO" id="GO:0000166">
    <property type="term" value="F:nucleotide binding"/>
    <property type="evidence" value="ECO:0007669"/>
    <property type="project" value="UniProtKB-KW"/>
</dbReference>
<dbReference type="GO" id="GO:0006166">
    <property type="term" value="P:purine ribonucleoside salvage"/>
    <property type="evidence" value="ECO:0007669"/>
    <property type="project" value="UniProtKB-KW"/>
</dbReference>
<evidence type="ECO:0000256" key="3">
    <source>
        <dbReference type="ARBA" id="ARBA00004669"/>
    </source>
</evidence>
<keyword evidence="10 13" id="KW-0660">Purine salvage</keyword>
<dbReference type="CDD" id="cd06223">
    <property type="entry name" value="PRTases_typeI"/>
    <property type="match status" value="1"/>
</dbReference>
<keyword evidence="7 13" id="KW-0328">Glycosyltransferase</keyword>
<dbReference type="Pfam" id="PF00156">
    <property type="entry name" value="Pribosyltran"/>
    <property type="match status" value="1"/>
</dbReference>
<evidence type="ECO:0000256" key="12">
    <source>
        <dbReference type="ARBA" id="ARBA00022842"/>
    </source>
</evidence>
<sequence length="219" mass="25053">MDNSLENYVKIDDDFEGYPLHLFCVPKHYEDDLQSILIPKGCVDDRIERLARNICEELGKEPTVALCVLKGGYKFYTDLLDKIQALGRTSSVSMPISLDFIRLKSYHNDQSTGEIQVIGGDNLENLQGKNVLICEDIVDTGRTMTKLLSLLDKYKPKKVRVASLFVKRTTSSIYRPEYVGFEIPDKFIVGYALDYNEHFRDLSHICVINEQGKRKYASK</sequence>
<feature type="domain" description="Phosphoribosyltransferase" evidence="14">
    <location>
        <begin position="45"/>
        <end position="195"/>
    </location>
</feature>
<gene>
    <name evidence="15" type="ORF">DGYR_LOCUS4849</name>
</gene>
<evidence type="ECO:0000256" key="4">
    <source>
        <dbReference type="ARBA" id="ARBA00008391"/>
    </source>
</evidence>
<dbReference type="GO" id="GO:0032263">
    <property type="term" value="P:GMP salvage"/>
    <property type="evidence" value="ECO:0007669"/>
    <property type="project" value="TreeGrafter"/>
</dbReference>
<evidence type="ECO:0000259" key="14">
    <source>
        <dbReference type="Pfam" id="PF00156"/>
    </source>
</evidence>
<dbReference type="InterPro" id="IPR029057">
    <property type="entry name" value="PRTase-like"/>
</dbReference>
<evidence type="ECO:0000256" key="13">
    <source>
        <dbReference type="RuleBase" id="RU364099"/>
    </source>
</evidence>
<dbReference type="GO" id="GO:0000287">
    <property type="term" value="F:magnesium ion binding"/>
    <property type="evidence" value="ECO:0007669"/>
    <property type="project" value="TreeGrafter"/>
</dbReference>
<name>A0A7I8VIV8_9ANNE</name>
<evidence type="ECO:0000256" key="2">
    <source>
        <dbReference type="ARBA" id="ARBA00004496"/>
    </source>
</evidence>
<evidence type="ECO:0000256" key="5">
    <source>
        <dbReference type="ARBA" id="ARBA00011895"/>
    </source>
</evidence>
<dbReference type="InterPro" id="IPR050408">
    <property type="entry name" value="HGPRT"/>
</dbReference>
<evidence type="ECO:0000313" key="15">
    <source>
        <dbReference type="EMBL" id="CAD5116205.1"/>
    </source>
</evidence>
<evidence type="ECO:0000256" key="6">
    <source>
        <dbReference type="ARBA" id="ARBA00022490"/>
    </source>
</evidence>
<organism evidence="15 16">
    <name type="scientific">Dimorphilus gyrociliatus</name>
    <dbReference type="NCBI Taxonomy" id="2664684"/>
    <lineage>
        <taxon>Eukaryota</taxon>
        <taxon>Metazoa</taxon>
        <taxon>Spiralia</taxon>
        <taxon>Lophotrochozoa</taxon>
        <taxon>Annelida</taxon>
        <taxon>Polychaeta</taxon>
        <taxon>Polychaeta incertae sedis</taxon>
        <taxon>Dinophilidae</taxon>
        <taxon>Dimorphilus</taxon>
    </lineage>
</organism>
<dbReference type="InterPro" id="IPR000836">
    <property type="entry name" value="PRTase_dom"/>
</dbReference>
<dbReference type="GO" id="GO:0006178">
    <property type="term" value="P:guanine salvage"/>
    <property type="evidence" value="ECO:0007669"/>
    <property type="project" value="TreeGrafter"/>
</dbReference>
<evidence type="ECO:0000256" key="10">
    <source>
        <dbReference type="ARBA" id="ARBA00022726"/>
    </source>
</evidence>
<evidence type="ECO:0000256" key="1">
    <source>
        <dbReference type="ARBA" id="ARBA00001946"/>
    </source>
</evidence>
<keyword evidence="12 13" id="KW-0460">Magnesium</keyword>
<dbReference type="Proteomes" id="UP000549394">
    <property type="component" value="Unassembled WGS sequence"/>
</dbReference>
<keyword evidence="11 13" id="KW-0547">Nucleotide-binding</keyword>
<dbReference type="PANTHER" id="PTHR43340:SF1">
    <property type="entry name" value="HYPOXANTHINE PHOSPHORIBOSYLTRANSFERASE"/>
    <property type="match status" value="1"/>
</dbReference>
<dbReference type="GO" id="GO:0004422">
    <property type="term" value="F:hypoxanthine phosphoribosyltransferase activity"/>
    <property type="evidence" value="ECO:0007669"/>
    <property type="project" value="InterPro"/>
</dbReference>
<dbReference type="EC" id="2.4.2.8" evidence="5 13"/>
<protein>
    <recommendedName>
        <fullName evidence="5 13">Hypoxanthine phosphoribosyltransferase</fullName>
        <ecNumber evidence="5 13">2.4.2.8</ecNumber>
    </recommendedName>
</protein>
<dbReference type="GO" id="GO:0005829">
    <property type="term" value="C:cytosol"/>
    <property type="evidence" value="ECO:0007669"/>
    <property type="project" value="TreeGrafter"/>
</dbReference>
<keyword evidence="8 13" id="KW-0808">Transferase</keyword>
<evidence type="ECO:0000256" key="11">
    <source>
        <dbReference type="ARBA" id="ARBA00022741"/>
    </source>
</evidence>
<keyword evidence="16" id="KW-1185">Reference proteome</keyword>
<dbReference type="NCBIfam" id="TIGR01203">
    <property type="entry name" value="HGPRTase"/>
    <property type="match status" value="1"/>
</dbReference>
<dbReference type="AlphaFoldDB" id="A0A7I8VIV8"/>
<reference evidence="15 16" key="1">
    <citation type="submission" date="2020-08" db="EMBL/GenBank/DDBJ databases">
        <authorList>
            <person name="Hejnol A."/>
        </authorList>
    </citation>
    <scope>NUCLEOTIDE SEQUENCE [LARGE SCALE GENOMIC DNA]</scope>
</reference>
<dbReference type="InterPro" id="IPR005904">
    <property type="entry name" value="Hxn_phspho_trans"/>
</dbReference>
<dbReference type="GO" id="GO:0032264">
    <property type="term" value="P:IMP salvage"/>
    <property type="evidence" value="ECO:0007669"/>
    <property type="project" value="UniProtKB-UniPathway"/>
</dbReference>
<comment type="subcellular location">
    <subcellularLocation>
        <location evidence="2 13">Cytoplasm</location>
    </subcellularLocation>
</comment>
<dbReference type="OrthoDB" id="9449045at2759"/>
<evidence type="ECO:0000256" key="8">
    <source>
        <dbReference type="ARBA" id="ARBA00022679"/>
    </source>
</evidence>
<comment type="cofactor">
    <cofactor evidence="1 13">
        <name>Mg(2+)</name>
        <dbReference type="ChEBI" id="CHEBI:18420"/>
    </cofactor>
</comment>
<dbReference type="FunFam" id="3.40.50.2020:FF:000053">
    <property type="entry name" value="Hypoxanthine phosphoribosyltransferase"/>
    <property type="match status" value="1"/>
</dbReference>
<proteinExistence type="inferred from homology"/>
<dbReference type="Gene3D" id="3.40.50.2020">
    <property type="match status" value="1"/>
</dbReference>